<name>A0AAV4V9D8_CAEEX</name>
<organism evidence="1 2">
    <name type="scientific">Caerostris extrusa</name>
    <name type="common">Bark spider</name>
    <name type="synonym">Caerostris bankana</name>
    <dbReference type="NCBI Taxonomy" id="172846"/>
    <lineage>
        <taxon>Eukaryota</taxon>
        <taxon>Metazoa</taxon>
        <taxon>Ecdysozoa</taxon>
        <taxon>Arthropoda</taxon>
        <taxon>Chelicerata</taxon>
        <taxon>Arachnida</taxon>
        <taxon>Araneae</taxon>
        <taxon>Araneomorphae</taxon>
        <taxon>Entelegynae</taxon>
        <taxon>Araneoidea</taxon>
        <taxon>Araneidae</taxon>
        <taxon>Caerostris</taxon>
    </lineage>
</organism>
<proteinExistence type="predicted"/>
<accession>A0AAV4V9D8</accession>
<keyword evidence="2" id="KW-1185">Reference proteome</keyword>
<dbReference type="AlphaFoldDB" id="A0AAV4V9D8"/>
<protein>
    <submittedName>
        <fullName evidence="1">Uncharacterized protein</fullName>
    </submittedName>
</protein>
<sequence>MTQTFREIQPRVIESEKFTQPPVETLVVGSRTRPDGPHFIVPVTGWDSTSNMCRGLTEANFRVNFGMFRNFRTMELEGHG</sequence>
<evidence type="ECO:0000313" key="2">
    <source>
        <dbReference type="Proteomes" id="UP001054945"/>
    </source>
</evidence>
<comment type="caution">
    <text evidence="1">The sequence shown here is derived from an EMBL/GenBank/DDBJ whole genome shotgun (WGS) entry which is preliminary data.</text>
</comment>
<dbReference type="Proteomes" id="UP001054945">
    <property type="component" value="Unassembled WGS sequence"/>
</dbReference>
<gene>
    <name evidence="1" type="ORF">CEXT_472371</name>
</gene>
<dbReference type="EMBL" id="BPLR01014140">
    <property type="protein sequence ID" value="GIY66668.1"/>
    <property type="molecule type" value="Genomic_DNA"/>
</dbReference>
<evidence type="ECO:0000313" key="1">
    <source>
        <dbReference type="EMBL" id="GIY66668.1"/>
    </source>
</evidence>
<reference evidence="1 2" key="1">
    <citation type="submission" date="2021-06" db="EMBL/GenBank/DDBJ databases">
        <title>Caerostris extrusa draft genome.</title>
        <authorList>
            <person name="Kono N."/>
            <person name="Arakawa K."/>
        </authorList>
    </citation>
    <scope>NUCLEOTIDE SEQUENCE [LARGE SCALE GENOMIC DNA]</scope>
</reference>